<feature type="compositionally biased region" description="Basic and acidic residues" evidence="1">
    <location>
        <begin position="72"/>
        <end position="87"/>
    </location>
</feature>
<name>A0A5B8M5T0_9MICO</name>
<keyword evidence="2" id="KW-0472">Membrane</keyword>
<sequence length="87" mass="9484">MVSTLQGAAVSIGIVFYAVVIALGLWVASLVIRAAVRNAMDDHYRKVQWYQATGLWYGGRPPKGLPGASELSRGERNSLPKDERPEA</sequence>
<feature type="region of interest" description="Disordered" evidence="1">
    <location>
        <begin position="56"/>
        <end position="87"/>
    </location>
</feature>
<organism evidence="3 4">
    <name type="scientific">Humibacter ginsenosidimutans</name>
    <dbReference type="NCBI Taxonomy" id="2599293"/>
    <lineage>
        <taxon>Bacteria</taxon>
        <taxon>Bacillati</taxon>
        <taxon>Actinomycetota</taxon>
        <taxon>Actinomycetes</taxon>
        <taxon>Micrococcales</taxon>
        <taxon>Microbacteriaceae</taxon>
        <taxon>Humibacter</taxon>
    </lineage>
</organism>
<protein>
    <submittedName>
        <fullName evidence="3">Uncharacterized protein</fullName>
    </submittedName>
</protein>
<reference evidence="3 4" key="1">
    <citation type="submission" date="2019-07" db="EMBL/GenBank/DDBJ databases">
        <title>Full genome sequence of Humibacter sp. WJ7-1.</title>
        <authorList>
            <person name="Im W.-T."/>
        </authorList>
    </citation>
    <scope>NUCLEOTIDE SEQUENCE [LARGE SCALE GENOMIC DNA]</scope>
    <source>
        <strain evidence="3 4">WJ7-1</strain>
    </source>
</reference>
<gene>
    <name evidence="3" type="ORF">FPZ11_13090</name>
</gene>
<keyword evidence="2" id="KW-1133">Transmembrane helix</keyword>
<dbReference type="EMBL" id="CP042305">
    <property type="protein sequence ID" value="QDZ15571.1"/>
    <property type="molecule type" value="Genomic_DNA"/>
</dbReference>
<dbReference type="OrthoDB" id="5125740at2"/>
<dbReference type="Proteomes" id="UP000320216">
    <property type="component" value="Chromosome"/>
</dbReference>
<evidence type="ECO:0000256" key="1">
    <source>
        <dbReference type="SAM" id="MobiDB-lite"/>
    </source>
</evidence>
<dbReference type="KEGG" id="huw:FPZ11_13090"/>
<keyword evidence="2" id="KW-0812">Transmembrane</keyword>
<evidence type="ECO:0000313" key="3">
    <source>
        <dbReference type="EMBL" id="QDZ15571.1"/>
    </source>
</evidence>
<evidence type="ECO:0000313" key="4">
    <source>
        <dbReference type="Proteomes" id="UP000320216"/>
    </source>
</evidence>
<keyword evidence="4" id="KW-1185">Reference proteome</keyword>
<feature type="transmembrane region" description="Helical" evidence="2">
    <location>
        <begin position="12"/>
        <end position="36"/>
    </location>
</feature>
<evidence type="ECO:0000256" key="2">
    <source>
        <dbReference type="SAM" id="Phobius"/>
    </source>
</evidence>
<proteinExistence type="predicted"/>
<dbReference type="RefSeq" id="WP_146321583.1">
    <property type="nucleotide sequence ID" value="NZ_CP042305.1"/>
</dbReference>
<dbReference type="AlphaFoldDB" id="A0A5B8M5T0"/>
<accession>A0A5B8M5T0</accession>